<gene>
    <name evidence="3" type="ordered locus">CNC04215</name>
</gene>
<sequence>MTLRYRPIPLRPILPPYLSLSTHLPINRTPAVPFYRDSKHTVPTKWSLYRSLLRFSKSSKPGYPAHYPEIRNEIKRLWKKHKSLTSIPRVQQFLNGQYDILSAFQLGESSKLSELESRLENKRVLRDLSKSRDRADQASQPDSKPPRLTGGYLRPTLFNPPLPRLKPQPIGLSMMIHNRLRKRERRMEKRRVYASLRTDLKLEVAFWRATEGNDTDWSRRKDERSHFGWDKLLREEIILMDKRFIKENMRSDMVYDSNMMRRVERAKTRKLVWWKGKKEEATSAKREKGMEQCNVTSNQP</sequence>
<dbReference type="GeneID" id="36392799"/>
<keyword evidence="4" id="KW-1185">Reference proteome</keyword>
<evidence type="ECO:0000256" key="1">
    <source>
        <dbReference type="SAM" id="MobiDB-lite"/>
    </source>
</evidence>
<dbReference type="EMBL" id="AE017343">
    <property type="protein sequence ID" value="ALO60478.1"/>
    <property type="molecule type" value="Genomic_DNA"/>
</dbReference>
<dbReference type="KEGG" id="cne:CNC04215"/>
<reference evidence="3 4" key="1">
    <citation type="journal article" date="2005" name="Science">
        <title>The genome of the basidiomycetous yeast and human pathogen Cryptococcus neoformans.</title>
        <authorList>
            <person name="Loftus B.J."/>
            <person name="Fung E."/>
            <person name="Roncaglia P."/>
            <person name="Rowley D."/>
            <person name="Amedeo P."/>
            <person name="Bruno D."/>
            <person name="Vamathevan J."/>
            <person name="Miranda M."/>
            <person name="Anderson I.J."/>
            <person name="Fraser J.A."/>
            <person name="Allen J.E."/>
            <person name="Bosdet I.E."/>
            <person name="Brent M.R."/>
            <person name="Chiu R."/>
            <person name="Doering T.L."/>
            <person name="Donlin M.J."/>
            <person name="D'Souza C.A."/>
            <person name="Fox D.S."/>
            <person name="Grinberg V."/>
            <person name="Fu J."/>
            <person name="Fukushima M."/>
            <person name="Haas B.J."/>
            <person name="Huang J.C."/>
            <person name="Janbon G."/>
            <person name="Jones S.J."/>
            <person name="Koo H.L."/>
            <person name="Krzywinski M.I."/>
            <person name="Kwon-Chung J.K."/>
            <person name="Lengeler K.B."/>
            <person name="Maiti R."/>
            <person name="Marra M.A."/>
            <person name="Marra R.E."/>
            <person name="Mathewson C.A."/>
            <person name="Mitchell T.G."/>
            <person name="Pertea M."/>
            <person name="Riggs F.R."/>
            <person name="Salzberg S.L."/>
            <person name="Schein J.E."/>
            <person name="Shvartsbeyn A."/>
            <person name="Shin H."/>
            <person name="Shumway M."/>
            <person name="Specht C.A."/>
            <person name="Suh B.B."/>
            <person name="Tenney A."/>
            <person name="Utterback T.R."/>
            <person name="Wickes B.L."/>
            <person name="Wortman J.R."/>
            <person name="Wye N.H."/>
            <person name="Kronstad J.W."/>
            <person name="Lodge J.K."/>
            <person name="Heitman J."/>
            <person name="Davis R.W."/>
            <person name="Fraser C.M."/>
            <person name="Hyman R.W."/>
        </authorList>
    </citation>
    <scope>NUCLEOTIDE SEQUENCE [LARGE SCALE GENOMIC DNA]</scope>
    <source>
        <strain evidence="4">JEC21 / ATCC MYA-565</strain>
    </source>
</reference>
<evidence type="ECO:0000259" key="2">
    <source>
        <dbReference type="Pfam" id="PF05347"/>
    </source>
</evidence>
<feature type="region of interest" description="Disordered" evidence="1">
    <location>
        <begin position="126"/>
        <end position="154"/>
    </location>
</feature>
<name>A0A0S2LIU6_CRYD1</name>
<evidence type="ECO:0000313" key="4">
    <source>
        <dbReference type="Proteomes" id="UP000002149"/>
    </source>
</evidence>
<dbReference type="RefSeq" id="XP_024514295.1">
    <property type="nucleotide sequence ID" value="XM_024658437.1"/>
</dbReference>
<dbReference type="VEuPathDB" id="FungiDB:CNC04215"/>
<feature type="compositionally biased region" description="Basic and acidic residues" evidence="1">
    <location>
        <begin position="280"/>
        <end position="290"/>
    </location>
</feature>
<dbReference type="Proteomes" id="UP000002149">
    <property type="component" value="Chromosome 3"/>
</dbReference>
<feature type="compositionally biased region" description="Basic and acidic residues" evidence="1">
    <location>
        <begin position="126"/>
        <end position="136"/>
    </location>
</feature>
<accession>A0A0S2LIU6</accession>
<dbReference type="InterPro" id="IPR008011">
    <property type="entry name" value="Complex1_LYR_dom"/>
</dbReference>
<dbReference type="Pfam" id="PF05347">
    <property type="entry name" value="Complex1_LYR"/>
    <property type="match status" value="1"/>
</dbReference>
<dbReference type="PaxDb" id="214684-A0A0S2LIU6"/>
<dbReference type="STRING" id="214684.A0A0S2LIU6"/>
<feature type="domain" description="Complex 1 LYR protein" evidence="2">
    <location>
        <begin position="47"/>
        <end position="95"/>
    </location>
</feature>
<feature type="region of interest" description="Disordered" evidence="1">
    <location>
        <begin position="280"/>
        <end position="300"/>
    </location>
</feature>
<evidence type="ECO:0000313" key="3">
    <source>
        <dbReference type="EMBL" id="ALO60478.1"/>
    </source>
</evidence>
<organism evidence="3 4">
    <name type="scientific">Cryptococcus deneoformans (strain JEC21 / ATCC MYA-565)</name>
    <name type="common">Cryptococcus neoformans var. neoformans serotype D</name>
    <dbReference type="NCBI Taxonomy" id="214684"/>
    <lineage>
        <taxon>Eukaryota</taxon>
        <taxon>Fungi</taxon>
        <taxon>Dikarya</taxon>
        <taxon>Basidiomycota</taxon>
        <taxon>Agaricomycotina</taxon>
        <taxon>Tremellomycetes</taxon>
        <taxon>Tremellales</taxon>
        <taxon>Cryptococcaceae</taxon>
        <taxon>Cryptococcus</taxon>
        <taxon>Cryptococcus neoformans species complex</taxon>
    </lineage>
</organism>
<dbReference type="OrthoDB" id="2571149at2759"/>
<dbReference type="InParanoid" id="A0A0S2LIU6"/>
<protein>
    <recommendedName>
        <fullName evidence="2">Complex 1 LYR protein domain-containing protein</fullName>
    </recommendedName>
</protein>
<dbReference type="AlphaFoldDB" id="A0A0S2LIU6"/>
<proteinExistence type="predicted"/>